<evidence type="ECO:0000256" key="1">
    <source>
        <dbReference type="SAM" id="MobiDB-lite"/>
    </source>
</evidence>
<dbReference type="AlphaFoldDB" id="A0A6A5RG25"/>
<organism evidence="2 3">
    <name type="scientific">Didymella exigua CBS 183.55</name>
    <dbReference type="NCBI Taxonomy" id="1150837"/>
    <lineage>
        <taxon>Eukaryota</taxon>
        <taxon>Fungi</taxon>
        <taxon>Dikarya</taxon>
        <taxon>Ascomycota</taxon>
        <taxon>Pezizomycotina</taxon>
        <taxon>Dothideomycetes</taxon>
        <taxon>Pleosporomycetidae</taxon>
        <taxon>Pleosporales</taxon>
        <taxon>Pleosporineae</taxon>
        <taxon>Didymellaceae</taxon>
        <taxon>Didymella</taxon>
    </lineage>
</organism>
<accession>A0A6A5RG25</accession>
<evidence type="ECO:0000313" key="3">
    <source>
        <dbReference type="Proteomes" id="UP000800082"/>
    </source>
</evidence>
<dbReference type="RefSeq" id="XP_033446944.1">
    <property type="nucleotide sequence ID" value="XM_033593241.1"/>
</dbReference>
<name>A0A6A5RG25_9PLEO</name>
<sequence>MPIPKQVTHLPLVGDPCITQAAGPAAKFPLSGITRPAHHSAAPERAPATNVSRIKV</sequence>
<dbReference type="Proteomes" id="UP000800082">
    <property type="component" value="Unassembled WGS sequence"/>
</dbReference>
<dbReference type="GeneID" id="54350909"/>
<gene>
    <name evidence="2" type="ORF">M421DRAFT_422668</name>
</gene>
<protein>
    <submittedName>
        <fullName evidence="2">Uncharacterized protein</fullName>
    </submittedName>
</protein>
<keyword evidence="3" id="KW-1185">Reference proteome</keyword>
<feature type="region of interest" description="Disordered" evidence="1">
    <location>
        <begin position="29"/>
        <end position="56"/>
    </location>
</feature>
<dbReference type="EMBL" id="ML978976">
    <property type="protein sequence ID" value="KAF1926692.1"/>
    <property type="molecule type" value="Genomic_DNA"/>
</dbReference>
<proteinExistence type="predicted"/>
<reference evidence="2" key="1">
    <citation type="journal article" date="2020" name="Stud. Mycol.">
        <title>101 Dothideomycetes genomes: a test case for predicting lifestyles and emergence of pathogens.</title>
        <authorList>
            <person name="Haridas S."/>
            <person name="Albert R."/>
            <person name="Binder M."/>
            <person name="Bloem J."/>
            <person name="Labutti K."/>
            <person name="Salamov A."/>
            <person name="Andreopoulos B."/>
            <person name="Baker S."/>
            <person name="Barry K."/>
            <person name="Bills G."/>
            <person name="Bluhm B."/>
            <person name="Cannon C."/>
            <person name="Castanera R."/>
            <person name="Culley D."/>
            <person name="Daum C."/>
            <person name="Ezra D."/>
            <person name="Gonzalez J."/>
            <person name="Henrissat B."/>
            <person name="Kuo A."/>
            <person name="Liang C."/>
            <person name="Lipzen A."/>
            <person name="Lutzoni F."/>
            <person name="Magnuson J."/>
            <person name="Mondo S."/>
            <person name="Nolan M."/>
            <person name="Ohm R."/>
            <person name="Pangilinan J."/>
            <person name="Park H.-J."/>
            <person name="Ramirez L."/>
            <person name="Alfaro M."/>
            <person name="Sun H."/>
            <person name="Tritt A."/>
            <person name="Yoshinaga Y."/>
            <person name="Zwiers L.-H."/>
            <person name="Turgeon B."/>
            <person name="Goodwin S."/>
            <person name="Spatafora J."/>
            <person name="Crous P."/>
            <person name="Grigoriev I."/>
        </authorList>
    </citation>
    <scope>NUCLEOTIDE SEQUENCE</scope>
    <source>
        <strain evidence="2">CBS 183.55</strain>
    </source>
</reference>
<evidence type="ECO:0000313" key="2">
    <source>
        <dbReference type="EMBL" id="KAF1926692.1"/>
    </source>
</evidence>